<dbReference type="InterPro" id="IPR000182">
    <property type="entry name" value="GNAT_dom"/>
</dbReference>
<proteinExistence type="predicted"/>
<evidence type="ECO:0000313" key="2">
    <source>
        <dbReference type="EMBL" id="KJL39443.1"/>
    </source>
</evidence>
<name>A0A0M2H4M8_9MICO</name>
<reference evidence="2 3" key="1">
    <citation type="submission" date="2015-02" db="EMBL/GenBank/DDBJ databases">
        <title>Draft genome sequences of ten Microbacterium spp. with emphasis on heavy metal contaminated environments.</title>
        <authorList>
            <person name="Corretto E."/>
        </authorList>
    </citation>
    <scope>NUCLEOTIDE SEQUENCE [LARGE SCALE GENOMIC DNA]</scope>
    <source>
        <strain evidence="2 3">DSM 12510</strain>
    </source>
</reference>
<dbReference type="Pfam" id="PF13302">
    <property type="entry name" value="Acetyltransf_3"/>
    <property type="match status" value="1"/>
</dbReference>
<sequence length="186" mass="20683">MQPVTLRTKRLVLSIPTPDDVDAMYEACQDADIQRYTPVPAPYEREHAENFVAQIPKDWSAGVHLTWGIHENGPLVGTIGIYRIGSRQGELGYWLAPGARGRGLLTEAAATVLEWGFSPDALDLERFEWRAVVGNETSARIAQRLGFRYEGTLRQALVSPRGRDDGWIAGLLRTDDRAPQTWPVSG</sequence>
<dbReference type="OrthoDB" id="9795188at2"/>
<dbReference type="GO" id="GO:0008999">
    <property type="term" value="F:protein-N-terminal-alanine acetyltransferase activity"/>
    <property type="evidence" value="ECO:0007669"/>
    <property type="project" value="TreeGrafter"/>
</dbReference>
<dbReference type="PROSITE" id="PS51186">
    <property type="entry name" value="GNAT"/>
    <property type="match status" value="1"/>
</dbReference>
<gene>
    <name evidence="2" type="primary">ydaF_3</name>
    <name evidence="2" type="ORF">RS81_01858</name>
</gene>
<dbReference type="SUPFAM" id="SSF55729">
    <property type="entry name" value="Acyl-CoA N-acyltransferases (Nat)"/>
    <property type="match status" value="1"/>
</dbReference>
<dbReference type="EMBL" id="JYIZ01000049">
    <property type="protein sequence ID" value="KJL39443.1"/>
    <property type="molecule type" value="Genomic_DNA"/>
</dbReference>
<dbReference type="InterPro" id="IPR051908">
    <property type="entry name" value="Ribosomal_N-acetyltransferase"/>
</dbReference>
<dbReference type="RefSeq" id="WP_045275802.1">
    <property type="nucleotide sequence ID" value="NZ_BAAAUP010000008.1"/>
</dbReference>
<evidence type="ECO:0000313" key="3">
    <source>
        <dbReference type="Proteomes" id="UP000033956"/>
    </source>
</evidence>
<keyword evidence="3" id="KW-1185">Reference proteome</keyword>
<dbReference type="PANTHER" id="PTHR43441:SF10">
    <property type="entry name" value="ACETYLTRANSFERASE"/>
    <property type="match status" value="1"/>
</dbReference>
<evidence type="ECO:0000259" key="1">
    <source>
        <dbReference type="PROSITE" id="PS51186"/>
    </source>
</evidence>
<dbReference type="PATRIC" id="fig|92835.4.peg.1881"/>
<keyword evidence="2" id="KW-0808">Transferase</keyword>
<dbReference type="Proteomes" id="UP000033956">
    <property type="component" value="Unassembled WGS sequence"/>
</dbReference>
<dbReference type="InterPro" id="IPR016181">
    <property type="entry name" value="Acyl_CoA_acyltransferase"/>
</dbReference>
<dbReference type="PANTHER" id="PTHR43441">
    <property type="entry name" value="RIBOSOMAL-PROTEIN-SERINE ACETYLTRANSFERASE"/>
    <property type="match status" value="1"/>
</dbReference>
<accession>A0A0M2H4M8</accession>
<keyword evidence="2" id="KW-0012">Acyltransferase</keyword>
<dbReference type="EC" id="2.3.1.-" evidence="2"/>
<dbReference type="STRING" id="92835.RS81_01858"/>
<feature type="domain" description="N-acetyltransferase" evidence="1">
    <location>
        <begin position="11"/>
        <end position="174"/>
    </location>
</feature>
<dbReference type="Gene3D" id="3.40.630.30">
    <property type="match status" value="1"/>
</dbReference>
<protein>
    <submittedName>
        <fullName evidence="2">Ribosomal N-acetyltransferase YdaF</fullName>
        <ecNumber evidence="2">2.3.1.-</ecNumber>
    </submittedName>
</protein>
<organism evidence="2 3">
    <name type="scientific">Microbacterium terrae</name>
    <dbReference type="NCBI Taxonomy" id="69369"/>
    <lineage>
        <taxon>Bacteria</taxon>
        <taxon>Bacillati</taxon>
        <taxon>Actinomycetota</taxon>
        <taxon>Actinomycetes</taxon>
        <taxon>Micrococcales</taxon>
        <taxon>Microbacteriaceae</taxon>
        <taxon>Microbacterium</taxon>
    </lineage>
</organism>
<dbReference type="GO" id="GO:0005737">
    <property type="term" value="C:cytoplasm"/>
    <property type="evidence" value="ECO:0007669"/>
    <property type="project" value="TreeGrafter"/>
</dbReference>
<comment type="caution">
    <text evidence="2">The sequence shown here is derived from an EMBL/GenBank/DDBJ whole genome shotgun (WGS) entry which is preliminary data.</text>
</comment>
<dbReference type="GO" id="GO:1990189">
    <property type="term" value="F:protein N-terminal-serine acetyltransferase activity"/>
    <property type="evidence" value="ECO:0007669"/>
    <property type="project" value="TreeGrafter"/>
</dbReference>
<dbReference type="AlphaFoldDB" id="A0A0M2H4M8"/>